<dbReference type="OrthoDB" id="1698854at2"/>
<dbReference type="STRING" id="930129.SAMN05216352_102451"/>
<keyword evidence="1" id="KW-0812">Transmembrane</keyword>
<evidence type="ECO:0000256" key="1">
    <source>
        <dbReference type="SAM" id="Phobius"/>
    </source>
</evidence>
<dbReference type="EMBL" id="FNDU01000002">
    <property type="protein sequence ID" value="SDH75321.1"/>
    <property type="molecule type" value="Genomic_DNA"/>
</dbReference>
<gene>
    <name evidence="2" type="ORF">SAMN05216352_102451</name>
</gene>
<feature type="transmembrane region" description="Helical" evidence="1">
    <location>
        <begin position="70"/>
        <end position="90"/>
    </location>
</feature>
<dbReference type="InterPro" id="IPR010718">
    <property type="entry name" value="DUF1294"/>
</dbReference>
<keyword evidence="1" id="KW-0472">Membrane</keyword>
<accession>A0A1G8EZK9</accession>
<dbReference type="Pfam" id="PF06961">
    <property type="entry name" value="DUF1294"/>
    <property type="match status" value="1"/>
</dbReference>
<evidence type="ECO:0000313" key="2">
    <source>
        <dbReference type="EMBL" id="SDH75321.1"/>
    </source>
</evidence>
<organism evidence="2 3">
    <name type="scientific">Alteribacillus bidgolensis</name>
    <dbReference type="NCBI Taxonomy" id="930129"/>
    <lineage>
        <taxon>Bacteria</taxon>
        <taxon>Bacillati</taxon>
        <taxon>Bacillota</taxon>
        <taxon>Bacilli</taxon>
        <taxon>Bacillales</taxon>
        <taxon>Bacillaceae</taxon>
        <taxon>Alteribacillus</taxon>
    </lineage>
</organism>
<sequence length="94" mass="10930">MEIIVLYYVIAINLAAFITMSADKRKARRRAFRISERRLLCLAAIGGSAGMFAAMYMFRHKTKHKRFFIGIPFLLFLHGILVLFFIKYNLLLSL</sequence>
<dbReference type="Proteomes" id="UP000199017">
    <property type="component" value="Unassembled WGS sequence"/>
</dbReference>
<dbReference type="AlphaFoldDB" id="A0A1G8EZK9"/>
<name>A0A1G8EZK9_9BACI</name>
<reference evidence="2 3" key="1">
    <citation type="submission" date="2016-10" db="EMBL/GenBank/DDBJ databases">
        <authorList>
            <person name="de Groot N.N."/>
        </authorList>
    </citation>
    <scope>NUCLEOTIDE SEQUENCE [LARGE SCALE GENOMIC DNA]</scope>
    <source>
        <strain evidence="3">P4B,CCM 7963,CECT 7998,DSM 25260,IBRC-M 10614,KCTC 13821</strain>
    </source>
</reference>
<evidence type="ECO:0000313" key="3">
    <source>
        <dbReference type="Proteomes" id="UP000199017"/>
    </source>
</evidence>
<feature type="transmembrane region" description="Helical" evidence="1">
    <location>
        <begin position="39"/>
        <end position="58"/>
    </location>
</feature>
<protein>
    <submittedName>
        <fullName evidence="2">Uncharacterized membrane protein YsdA, DUF1294 family</fullName>
    </submittedName>
</protein>
<dbReference type="RefSeq" id="WP_091581863.1">
    <property type="nucleotide sequence ID" value="NZ_FNDU01000002.1"/>
</dbReference>
<feature type="transmembrane region" description="Helical" evidence="1">
    <location>
        <begin position="6"/>
        <end position="23"/>
    </location>
</feature>
<proteinExistence type="predicted"/>
<keyword evidence="3" id="KW-1185">Reference proteome</keyword>
<keyword evidence="1" id="KW-1133">Transmembrane helix</keyword>